<dbReference type="PANTHER" id="PTHR34387:SF1">
    <property type="entry name" value="PERIPLASMIC IMMUNOGENIC PROTEIN"/>
    <property type="match status" value="1"/>
</dbReference>
<dbReference type="PANTHER" id="PTHR34387">
    <property type="entry name" value="SLR1258 PROTEIN"/>
    <property type="match status" value="1"/>
</dbReference>
<accession>A0A9E5MPG1</accession>
<dbReference type="InterPro" id="IPR052022">
    <property type="entry name" value="26kDa_periplasmic_antigen"/>
</dbReference>
<name>A0A9E5MPG1_9GAMM</name>
<dbReference type="Pfam" id="PF04402">
    <property type="entry name" value="SIMPL"/>
    <property type="match status" value="1"/>
</dbReference>
<dbReference type="InterPro" id="IPR007497">
    <property type="entry name" value="SIMPL/DUF541"/>
</dbReference>
<reference evidence="2" key="1">
    <citation type="submission" date="2020-03" db="EMBL/GenBank/DDBJ databases">
        <authorList>
            <person name="Guo F."/>
        </authorList>
    </citation>
    <scope>NUCLEOTIDE SEQUENCE</scope>
    <source>
        <strain evidence="2">JCM 30134</strain>
    </source>
</reference>
<gene>
    <name evidence="2" type="ORF">G8770_20905</name>
</gene>
<comment type="caution">
    <text evidence="2">The sequence shown here is derived from an EMBL/GenBank/DDBJ whole genome shotgun (WGS) entry which is preliminary data.</text>
</comment>
<evidence type="ECO:0000256" key="1">
    <source>
        <dbReference type="SAM" id="SignalP"/>
    </source>
</evidence>
<keyword evidence="1" id="KW-0732">Signal</keyword>
<dbReference type="Gene3D" id="3.30.70.2970">
    <property type="entry name" value="Protein of unknown function (DUF541), domain 2"/>
    <property type="match status" value="1"/>
</dbReference>
<dbReference type="Proteomes" id="UP000787472">
    <property type="component" value="Unassembled WGS sequence"/>
</dbReference>
<dbReference type="GO" id="GO:0006974">
    <property type="term" value="P:DNA damage response"/>
    <property type="evidence" value="ECO:0007669"/>
    <property type="project" value="TreeGrafter"/>
</dbReference>
<dbReference type="Gene3D" id="3.30.110.170">
    <property type="entry name" value="Protein of unknown function (DUF541), domain 1"/>
    <property type="match status" value="1"/>
</dbReference>
<dbReference type="AlphaFoldDB" id="A0A9E5MPG1"/>
<keyword evidence="3" id="KW-1185">Reference proteome</keyword>
<evidence type="ECO:0000313" key="3">
    <source>
        <dbReference type="Proteomes" id="UP000787472"/>
    </source>
</evidence>
<evidence type="ECO:0000313" key="2">
    <source>
        <dbReference type="EMBL" id="NHO68015.1"/>
    </source>
</evidence>
<dbReference type="EMBL" id="JAAONZ010000023">
    <property type="protein sequence ID" value="NHO68015.1"/>
    <property type="molecule type" value="Genomic_DNA"/>
</dbReference>
<organism evidence="2 3">
    <name type="scientific">Pseudomaricurvus hydrocarbonicus</name>
    <dbReference type="NCBI Taxonomy" id="1470433"/>
    <lineage>
        <taxon>Bacteria</taxon>
        <taxon>Pseudomonadati</taxon>
        <taxon>Pseudomonadota</taxon>
        <taxon>Gammaproteobacteria</taxon>
        <taxon>Cellvibrionales</taxon>
        <taxon>Cellvibrionaceae</taxon>
        <taxon>Pseudomaricurvus</taxon>
    </lineage>
</organism>
<feature type="signal peptide" evidence="1">
    <location>
        <begin position="1"/>
        <end position="19"/>
    </location>
</feature>
<protein>
    <submittedName>
        <fullName evidence="2">SIMPL domain-containing protein</fullName>
    </submittedName>
</protein>
<sequence length="231" mass="24758">MKRMMGTVLMCLVCVSVYADKIPQVSSSATGVVEAIPDIAVVNGQVQSLGATAEGAVTEARSKLDSVITYLKRQGIQSEHLQAAQVLVNPEWSYPRDKPRELTGYRAVGSFTAKLQDISKLSGVYGGLIAAGATELGSTRFDFSLREDLELQAITKAVELAKKKAEAGLKPLNQTVGEVLSMEVGTQWQQPPVYKSVNMAMRAEASSPVPPQVNVGQQTIEATVSVTFEVD</sequence>
<proteinExistence type="predicted"/>
<feature type="chain" id="PRO_5039637119" evidence="1">
    <location>
        <begin position="20"/>
        <end position="231"/>
    </location>
</feature>